<evidence type="ECO:0000313" key="3">
    <source>
        <dbReference type="Proteomes" id="UP000228945"/>
    </source>
</evidence>
<keyword evidence="3" id="KW-1185">Reference proteome</keyword>
<dbReference type="AlphaFoldDB" id="A0A2D2AYP9"/>
<reference evidence="2 3" key="1">
    <citation type="submission" date="2017-10" db="EMBL/GenBank/DDBJ databases">
        <title>Genome sequence of Caulobacter mirabilis FWC38.</title>
        <authorList>
            <person name="Fiebig A."/>
            <person name="Crosson S."/>
        </authorList>
    </citation>
    <scope>NUCLEOTIDE SEQUENCE [LARGE SCALE GENOMIC DNA]</scope>
    <source>
        <strain evidence="2 3">FWC 38</strain>
    </source>
</reference>
<organism evidence="2 3">
    <name type="scientific">Caulobacter mirabilis</name>
    <dbReference type="NCBI Taxonomy" id="69666"/>
    <lineage>
        <taxon>Bacteria</taxon>
        <taxon>Pseudomonadati</taxon>
        <taxon>Pseudomonadota</taxon>
        <taxon>Alphaproteobacteria</taxon>
        <taxon>Caulobacterales</taxon>
        <taxon>Caulobacteraceae</taxon>
        <taxon>Caulobacter</taxon>
    </lineage>
</organism>
<protein>
    <submittedName>
        <fullName evidence="2">Uncharacterized protein</fullName>
    </submittedName>
</protein>
<feature type="region of interest" description="Disordered" evidence="1">
    <location>
        <begin position="1"/>
        <end position="36"/>
    </location>
</feature>
<sequence length="145" mass="16374">MTDDFDAMFGGRPRPTFADRVGREQPATPPPMESAVGAGPYKPYGFLPSGVGEACDVQRWLDGTEVAEGIEFQYRFLMQIGYVGEEQIKLFLPDCIVVIEGRQLRDLRKRLARRQVTFIAQYNPRVWPTPPAGEPIVMSIELMRP</sequence>
<dbReference type="Proteomes" id="UP000228945">
    <property type="component" value="Chromosome"/>
</dbReference>
<dbReference type="KEGG" id="cmb:CSW64_12210"/>
<evidence type="ECO:0000256" key="1">
    <source>
        <dbReference type="SAM" id="MobiDB-lite"/>
    </source>
</evidence>
<gene>
    <name evidence="2" type="ORF">CSW64_12210</name>
</gene>
<dbReference type="OrthoDB" id="9880357at2"/>
<name>A0A2D2AYP9_9CAUL</name>
<proteinExistence type="predicted"/>
<evidence type="ECO:0000313" key="2">
    <source>
        <dbReference type="EMBL" id="ATQ43123.1"/>
    </source>
</evidence>
<dbReference type="RefSeq" id="WP_099622374.1">
    <property type="nucleotide sequence ID" value="NZ_CP024201.1"/>
</dbReference>
<accession>A0A2D2AYP9</accession>
<dbReference type="EMBL" id="CP024201">
    <property type="protein sequence ID" value="ATQ43123.1"/>
    <property type="molecule type" value="Genomic_DNA"/>
</dbReference>